<dbReference type="GO" id="GO:0043539">
    <property type="term" value="F:protein serine/threonine kinase activator activity"/>
    <property type="evidence" value="ECO:0007669"/>
    <property type="project" value="TreeGrafter"/>
</dbReference>
<dbReference type="EMBL" id="CAJNOE010000493">
    <property type="protein sequence ID" value="CAF1242946.1"/>
    <property type="molecule type" value="Genomic_DNA"/>
</dbReference>
<feature type="compositionally biased region" description="Low complexity" evidence="2">
    <location>
        <begin position="1156"/>
        <end position="1167"/>
    </location>
</feature>
<dbReference type="InterPro" id="IPR029452">
    <property type="entry name" value="RICTOR_V"/>
</dbReference>
<dbReference type="InterPro" id="IPR000742">
    <property type="entry name" value="EGF"/>
</dbReference>
<keyword evidence="1" id="KW-0245">EGF-like domain</keyword>
<feature type="disulfide bond" evidence="1">
    <location>
        <begin position="495"/>
        <end position="504"/>
    </location>
</feature>
<dbReference type="SUPFAM" id="SSF57196">
    <property type="entry name" value="EGF/Laminin"/>
    <property type="match status" value="1"/>
</dbReference>
<evidence type="ECO:0000256" key="2">
    <source>
        <dbReference type="SAM" id="MobiDB-lite"/>
    </source>
</evidence>
<evidence type="ECO:0000259" key="4">
    <source>
        <dbReference type="PROSITE" id="PS51212"/>
    </source>
</evidence>
<comment type="caution">
    <text evidence="1">Lacks conserved residue(s) required for the propagation of feature annotation.</text>
</comment>
<feature type="region of interest" description="Disordered" evidence="2">
    <location>
        <begin position="920"/>
        <end position="945"/>
    </location>
</feature>
<keyword evidence="1" id="KW-1015">Disulfide bond</keyword>
<feature type="domain" description="WSC" evidence="4">
    <location>
        <begin position="347"/>
        <end position="445"/>
    </location>
</feature>
<dbReference type="PANTHER" id="PTHR13298:SF11">
    <property type="entry name" value="RAPAMYCIN-INSENSITIVE COMPANION OF MTOR"/>
    <property type="match status" value="1"/>
</dbReference>
<feature type="compositionally biased region" description="Polar residues" evidence="2">
    <location>
        <begin position="759"/>
        <end position="773"/>
    </location>
</feature>
<dbReference type="Pfam" id="PF14668">
    <property type="entry name" value="RICTOR_V"/>
    <property type="match status" value="1"/>
</dbReference>
<feature type="disulfide bond" evidence="1">
    <location>
        <begin position="259"/>
        <end position="268"/>
    </location>
</feature>
<feature type="domain" description="WSC" evidence="4">
    <location>
        <begin position="109"/>
        <end position="209"/>
    </location>
</feature>
<dbReference type="InterPro" id="IPR002889">
    <property type="entry name" value="WSC_carb-bd"/>
</dbReference>
<dbReference type="Pfam" id="PF01822">
    <property type="entry name" value="WSC"/>
    <property type="match status" value="2"/>
</dbReference>
<comment type="caution">
    <text evidence="5">The sequence shown here is derived from an EMBL/GenBank/DDBJ whole genome shotgun (WGS) entry which is preliminary data.</text>
</comment>
<feature type="region of interest" description="Disordered" evidence="2">
    <location>
        <begin position="755"/>
        <end position="786"/>
    </location>
</feature>
<name>A0A814ZF14_9BILA</name>
<dbReference type="SMART" id="SM00181">
    <property type="entry name" value="EGF"/>
    <property type="match status" value="5"/>
</dbReference>
<feature type="domain" description="EGF-like" evidence="3">
    <location>
        <begin position="463"/>
        <end position="505"/>
    </location>
</feature>
<dbReference type="PROSITE" id="PS50026">
    <property type="entry name" value="EGF_3"/>
    <property type="match status" value="2"/>
</dbReference>
<dbReference type="Gene3D" id="2.10.25.10">
    <property type="entry name" value="Laminin"/>
    <property type="match status" value="2"/>
</dbReference>
<feature type="compositionally biased region" description="Acidic residues" evidence="2">
    <location>
        <begin position="1310"/>
        <end position="1332"/>
    </location>
</feature>
<feature type="compositionally biased region" description="Polar residues" evidence="2">
    <location>
        <begin position="815"/>
        <end position="840"/>
    </location>
</feature>
<accession>A0A814ZF14</accession>
<reference evidence="5" key="1">
    <citation type="submission" date="2021-02" db="EMBL/GenBank/DDBJ databases">
        <authorList>
            <person name="Nowell W R."/>
        </authorList>
    </citation>
    <scope>NUCLEOTIDE SEQUENCE</scope>
</reference>
<dbReference type="GO" id="GO:0031932">
    <property type="term" value="C:TORC2 complex"/>
    <property type="evidence" value="ECO:0007669"/>
    <property type="project" value="InterPro"/>
</dbReference>
<proteinExistence type="predicted"/>
<sequence>MPFSIHFRNAIRHYFAKKHSSIIQHLSTCRCQRKRKLNIVQKINSSDKSHSTSKLFNNYDMTILHDDELNNTQLVTLRRRKKKIPYWATKDQLQLAVINQTYFQDQNPEDIFGRCFKDSRHQRILNGLIKPLTSSSMTIALCTNYCVEHDFSFAGLQFRSECYCGNHLATKTRREQENHNTSNCCSWTCSGQLNETCGGHLCSSVYAINNTIQMNFIAATRTSLPMLPSACRSNPCEYSGTCIENTLTSINNSSYQCQCSRGRIGINCEYIDPCHSSDVCPHGGCISFPGNGSYACQCRSDTCSSPQAICDSSKITTLTCKCPPNQYGEQCELVCPCQHGGRCVIQQDNSTALYSRHQRILNGIIKPLTSSSMTIALCTNYCAEHDFSFAGLQFRSECYCGNHLTTKIRREQENHNTSNCCSWTCSGQLNETCGGHLCSSVYAINSTIQMNLIAATRTSLPMLPSACRSNPCEYGGTCIENTLTSMNNSSYQCQCSRGRIGTNCEYIDPCHSSDVCPHGGCISFPGNGSYACQCRSDTCSSPQAICDSSKITTLTCKCPPNQYGEQCELVCPCQHGGRCVIQQDNSTALCRCDESRFYGDLSNKSRKRIITAHVSSHLYRQLCLHYEGFLLLRAESRLEQYAAELKQHRTNCINIAETKAIKEALWALAHTASTEFGFTWFTEKDLLPDFLRFAEECQNLSVRGTAFYALSLIAQTPDGAMSLKDFGWETYRVRSHSIPPTLAITDAYQAPERRVSRAGFSTQSSRKSVSLQVTPPTASSTTLSSMNSHLEPTIKHDLNESISSDSGPSVRLNVNDDTTSSDVKSKRSLTLPSTISTNSNDKPDVRHVVICEESGPPTPTNKIATVTFPDCLEPGGVPLLVNVPIRRCSSISKELTNSSVYRDSGIASGATGSFSEVEYSRSPSYGAHTTHTQSQSAAAQSATDSLPLERFRPRSKSAHQSNALRQSNKLQKVPEVIQALRAPTAGLGGASEPSATDELYRSRLLRCNFLLKPDAAGYEFARRVQKTSHATYSHLVNSTTNESHIDDISLKGKDDDHVLPFSRYTSKFYKKIYEAHDTRDLQIDKFLTTDGKYASEQRDLDDAAEDGNTVYRGLAVPVDIQQVVEISDGYNLNYETWSDLVRSRSRGNTNADQARTRSATGASTSSGEFTPSSPAVISQDQTVATTITISTNQTTSLNICMMCMRNPTNSTSHENPHITVQTDFADVKSLASRLIAAIHADEVEKKLLSWKESRPQIFDNICLYSEICYILTMSSVRVPAQRFLHDLFSDCQFQKLRKRRHHADVLVEHDAEEEEDDDDDEEEEELDTSTSS</sequence>
<feature type="domain" description="EGF-like" evidence="3">
    <location>
        <begin position="227"/>
        <end position="269"/>
    </location>
</feature>
<dbReference type="PANTHER" id="PTHR13298">
    <property type="entry name" value="CYTOSOLIC REGULATOR PIANISSIMO"/>
    <property type="match status" value="1"/>
</dbReference>
<gene>
    <name evidence="5" type="ORF">IZO911_LOCUS30903</name>
</gene>
<evidence type="ECO:0000256" key="1">
    <source>
        <dbReference type="PROSITE-ProRule" id="PRU00076"/>
    </source>
</evidence>
<feature type="compositionally biased region" description="Low complexity" evidence="2">
    <location>
        <begin position="774"/>
        <end position="785"/>
    </location>
</feature>
<protein>
    <submittedName>
        <fullName evidence="5">Uncharacterized protein</fullName>
    </submittedName>
</protein>
<feature type="compositionally biased region" description="Low complexity" evidence="2">
    <location>
        <begin position="927"/>
        <end position="943"/>
    </location>
</feature>
<feature type="region of interest" description="Disordered" evidence="2">
    <location>
        <begin position="1306"/>
        <end position="1332"/>
    </location>
</feature>
<dbReference type="InterPro" id="IPR028268">
    <property type="entry name" value="Pianissimo_fam"/>
</dbReference>
<dbReference type="GO" id="GO:0005819">
    <property type="term" value="C:spindle"/>
    <property type="evidence" value="ECO:0007669"/>
    <property type="project" value="UniProtKB-SubCell"/>
</dbReference>
<organism evidence="5 6">
    <name type="scientific">Adineta steineri</name>
    <dbReference type="NCBI Taxonomy" id="433720"/>
    <lineage>
        <taxon>Eukaryota</taxon>
        <taxon>Metazoa</taxon>
        <taxon>Spiralia</taxon>
        <taxon>Gnathifera</taxon>
        <taxon>Rotifera</taxon>
        <taxon>Eurotatoria</taxon>
        <taxon>Bdelloidea</taxon>
        <taxon>Adinetida</taxon>
        <taxon>Adinetidae</taxon>
        <taxon>Adineta</taxon>
    </lineage>
</organism>
<dbReference type="Proteomes" id="UP000663860">
    <property type="component" value="Unassembled WGS sequence"/>
</dbReference>
<evidence type="ECO:0000313" key="6">
    <source>
        <dbReference type="Proteomes" id="UP000663860"/>
    </source>
</evidence>
<dbReference type="PROSITE" id="PS51212">
    <property type="entry name" value="WSC"/>
    <property type="match status" value="2"/>
</dbReference>
<dbReference type="GO" id="GO:0038203">
    <property type="term" value="P:TORC2 signaling"/>
    <property type="evidence" value="ECO:0007669"/>
    <property type="project" value="TreeGrafter"/>
</dbReference>
<evidence type="ECO:0000313" key="5">
    <source>
        <dbReference type="EMBL" id="CAF1242946.1"/>
    </source>
</evidence>
<feature type="compositionally biased region" description="Polar residues" evidence="2">
    <location>
        <begin position="1168"/>
        <end position="1177"/>
    </location>
</feature>
<dbReference type="PROSITE" id="PS00022">
    <property type="entry name" value="EGF_1"/>
    <property type="match status" value="4"/>
</dbReference>
<evidence type="ECO:0000259" key="3">
    <source>
        <dbReference type="PROSITE" id="PS50026"/>
    </source>
</evidence>
<dbReference type="SMART" id="SM00321">
    <property type="entry name" value="WSC"/>
    <property type="match status" value="2"/>
</dbReference>
<feature type="region of interest" description="Disordered" evidence="2">
    <location>
        <begin position="798"/>
        <end position="842"/>
    </location>
</feature>
<feature type="region of interest" description="Disordered" evidence="2">
    <location>
        <begin position="1145"/>
        <end position="1177"/>
    </location>
</feature>
<dbReference type="SMART" id="SM01310">
    <property type="entry name" value="RICTOR_V"/>
    <property type="match status" value="1"/>
</dbReference>
<dbReference type="GO" id="GO:0051897">
    <property type="term" value="P:positive regulation of phosphatidylinositol 3-kinase/protein kinase B signal transduction"/>
    <property type="evidence" value="ECO:0007669"/>
    <property type="project" value="TreeGrafter"/>
</dbReference>
<dbReference type="GO" id="GO:0005634">
    <property type="term" value="C:nucleus"/>
    <property type="evidence" value="ECO:0007669"/>
    <property type="project" value="UniProtKB-SubCell"/>
</dbReference>
<dbReference type="CDD" id="cd00054">
    <property type="entry name" value="EGF_CA"/>
    <property type="match status" value="1"/>
</dbReference>